<dbReference type="InterPro" id="IPR012677">
    <property type="entry name" value="Nucleotide-bd_a/b_plait_sf"/>
</dbReference>
<dbReference type="PANTHER" id="PTHR48038">
    <property type="entry name" value="RIBONUCLEOPROTEIN RB97D"/>
    <property type="match status" value="1"/>
</dbReference>
<dbReference type="InterPro" id="IPR035979">
    <property type="entry name" value="RBD_domain_sf"/>
</dbReference>
<keyword evidence="4" id="KW-1185">Reference proteome</keyword>
<reference evidence="3" key="1">
    <citation type="journal article" date="2022" name="IScience">
        <title>Evolution of zygomycete secretomes and the origins of terrestrial fungal ecologies.</title>
        <authorList>
            <person name="Chang Y."/>
            <person name="Wang Y."/>
            <person name="Mondo S."/>
            <person name="Ahrendt S."/>
            <person name="Andreopoulos W."/>
            <person name="Barry K."/>
            <person name="Beard J."/>
            <person name="Benny G.L."/>
            <person name="Blankenship S."/>
            <person name="Bonito G."/>
            <person name="Cuomo C."/>
            <person name="Desiro A."/>
            <person name="Gervers K.A."/>
            <person name="Hundley H."/>
            <person name="Kuo A."/>
            <person name="LaButti K."/>
            <person name="Lang B.F."/>
            <person name="Lipzen A."/>
            <person name="O'Donnell K."/>
            <person name="Pangilinan J."/>
            <person name="Reynolds N."/>
            <person name="Sandor L."/>
            <person name="Smith M.E."/>
            <person name="Tsang A."/>
            <person name="Grigoriev I.V."/>
            <person name="Stajich J.E."/>
            <person name="Spatafora J.W."/>
        </authorList>
    </citation>
    <scope>NUCLEOTIDE SEQUENCE</scope>
    <source>
        <strain evidence="3">RSA 2281</strain>
    </source>
</reference>
<proteinExistence type="predicted"/>
<dbReference type="Pfam" id="PF00076">
    <property type="entry name" value="RRM_1"/>
    <property type="match status" value="1"/>
</dbReference>
<dbReference type="EMBL" id="JAIXMP010000022">
    <property type="protein sequence ID" value="KAI9255725.1"/>
    <property type="molecule type" value="Genomic_DNA"/>
</dbReference>
<evidence type="ECO:0000313" key="3">
    <source>
        <dbReference type="EMBL" id="KAI9255725.1"/>
    </source>
</evidence>
<dbReference type="AlphaFoldDB" id="A0AAD5K5R1"/>
<dbReference type="GO" id="GO:0003723">
    <property type="term" value="F:RNA binding"/>
    <property type="evidence" value="ECO:0007669"/>
    <property type="project" value="UniProtKB-UniRule"/>
</dbReference>
<accession>A0AAD5K5R1</accession>
<dbReference type="SUPFAM" id="SSF54928">
    <property type="entry name" value="RNA-binding domain, RBD"/>
    <property type="match status" value="1"/>
</dbReference>
<comment type="caution">
    <text evidence="3">The sequence shown here is derived from an EMBL/GenBank/DDBJ whole genome shotgun (WGS) entry which is preliminary data.</text>
</comment>
<dbReference type="PROSITE" id="PS50102">
    <property type="entry name" value="RRM"/>
    <property type="match status" value="1"/>
</dbReference>
<dbReference type="PANTHER" id="PTHR48038:SF1">
    <property type="entry name" value="RIBONUCLEOPROTEIN RB97D"/>
    <property type="match status" value="1"/>
</dbReference>
<evidence type="ECO:0000256" key="1">
    <source>
        <dbReference type="PROSITE-ProRule" id="PRU00176"/>
    </source>
</evidence>
<evidence type="ECO:0000259" key="2">
    <source>
        <dbReference type="PROSITE" id="PS50102"/>
    </source>
</evidence>
<feature type="domain" description="RRM" evidence="2">
    <location>
        <begin position="18"/>
        <end position="88"/>
    </location>
</feature>
<sequence length="132" mass="15711">MSYYGDRDRDRGSRRPSRRLYVGNLNRYVRERDVERLFAKLGRINDLALMSNFAFIEYDDERDAEDAVRNLHGTRLEGDRIIVEFAKNKPRNNRGYDRDRGGRRNDRFGGERCYNCGEVGMFFFLCFLSFDN</sequence>
<dbReference type="Gene3D" id="3.30.70.330">
    <property type="match status" value="1"/>
</dbReference>
<gene>
    <name evidence="3" type="ORF">BDA99DRAFT_149128</name>
</gene>
<dbReference type="Proteomes" id="UP001209540">
    <property type="component" value="Unassembled WGS sequence"/>
</dbReference>
<protein>
    <recommendedName>
        <fullName evidence="2">RRM domain-containing protein</fullName>
    </recommendedName>
</protein>
<name>A0AAD5K5R1_9FUNG</name>
<reference evidence="3" key="2">
    <citation type="submission" date="2023-02" db="EMBL/GenBank/DDBJ databases">
        <authorList>
            <consortium name="DOE Joint Genome Institute"/>
            <person name="Mondo S.J."/>
            <person name="Chang Y."/>
            <person name="Wang Y."/>
            <person name="Ahrendt S."/>
            <person name="Andreopoulos W."/>
            <person name="Barry K."/>
            <person name="Beard J."/>
            <person name="Benny G.L."/>
            <person name="Blankenship S."/>
            <person name="Bonito G."/>
            <person name="Cuomo C."/>
            <person name="Desiro A."/>
            <person name="Gervers K.A."/>
            <person name="Hundley H."/>
            <person name="Kuo A."/>
            <person name="LaButti K."/>
            <person name="Lang B.F."/>
            <person name="Lipzen A."/>
            <person name="O'Donnell K."/>
            <person name="Pangilinan J."/>
            <person name="Reynolds N."/>
            <person name="Sandor L."/>
            <person name="Smith M.W."/>
            <person name="Tsang A."/>
            <person name="Grigoriev I.V."/>
            <person name="Stajich J.E."/>
            <person name="Spatafora J.W."/>
        </authorList>
    </citation>
    <scope>NUCLEOTIDE SEQUENCE</scope>
    <source>
        <strain evidence="3">RSA 2281</strain>
    </source>
</reference>
<organism evidence="3 4">
    <name type="scientific">Phascolomyces articulosus</name>
    <dbReference type="NCBI Taxonomy" id="60185"/>
    <lineage>
        <taxon>Eukaryota</taxon>
        <taxon>Fungi</taxon>
        <taxon>Fungi incertae sedis</taxon>
        <taxon>Mucoromycota</taxon>
        <taxon>Mucoromycotina</taxon>
        <taxon>Mucoromycetes</taxon>
        <taxon>Mucorales</taxon>
        <taxon>Lichtheimiaceae</taxon>
        <taxon>Phascolomyces</taxon>
    </lineage>
</organism>
<dbReference type="InterPro" id="IPR000504">
    <property type="entry name" value="RRM_dom"/>
</dbReference>
<keyword evidence="1" id="KW-0694">RNA-binding</keyword>
<dbReference type="SMART" id="SM00360">
    <property type="entry name" value="RRM"/>
    <property type="match status" value="1"/>
</dbReference>
<evidence type="ECO:0000313" key="4">
    <source>
        <dbReference type="Proteomes" id="UP001209540"/>
    </source>
</evidence>